<protein>
    <submittedName>
        <fullName evidence="1">14134_t:CDS:1</fullName>
    </submittedName>
</protein>
<accession>A0A9N9G5S2</accession>
<reference evidence="1" key="1">
    <citation type="submission" date="2021-06" db="EMBL/GenBank/DDBJ databases">
        <authorList>
            <person name="Kallberg Y."/>
            <person name="Tangrot J."/>
            <person name="Rosling A."/>
        </authorList>
    </citation>
    <scope>NUCLEOTIDE SEQUENCE</scope>
    <source>
        <strain evidence="1">87-6 pot B 2015</strain>
    </source>
</reference>
<keyword evidence="2" id="KW-1185">Reference proteome</keyword>
<comment type="caution">
    <text evidence="1">The sequence shown here is derived from an EMBL/GenBank/DDBJ whole genome shotgun (WGS) entry which is preliminary data.</text>
</comment>
<dbReference type="AlphaFoldDB" id="A0A9N9G5S2"/>
<sequence>MRKEYNFYDSNNEEEKTDTIIFIEENNNANEIHNVDHWLQMVENWIKMLDTGNHLDNGKDVDEESLGFELTGHVIYPADNPLTK</sequence>
<dbReference type="Proteomes" id="UP000789375">
    <property type="component" value="Unassembled WGS sequence"/>
</dbReference>
<dbReference type="EMBL" id="CAJVPP010001924">
    <property type="protein sequence ID" value="CAG8579057.1"/>
    <property type="molecule type" value="Genomic_DNA"/>
</dbReference>
<organism evidence="1 2">
    <name type="scientific">Funneliformis mosseae</name>
    <name type="common">Endomycorrhizal fungus</name>
    <name type="synonym">Glomus mosseae</name>
    <dbReference type="NCBI Taxonomy" id="27381"/>
    <lineage>
        <taxon>Eukaryota</taxon>
        <taxon>Fungi</taxon>
        <taxon>Fungi incertae sedis</taxon>
        <taxon>Mucoromycota</taxon>
        <taxon>Glomeromycotina</taxon>
        <taxon>Glomeromycetes</taxon>
        <taxon>Glomerales</taxon>
        <taxon>Glomeraceae</taxon>
        <taxon>Funneliformis</taxon>
    </lineage>
</organism>
<evidence type="ECO:0000313" key="2">
    <source>
        <dbReference type="Proteomes" id="UP000789375"/>
    </source>
</evidence>
<name>A0A9N9G5S2_FUNMO</name>
<evidence type="ECO:0000313" key="1">
    <source>
        <dbReference type="EMBL" id="CAG8579057.1"/>
    </source>
</evidence>
<proteinExistence type="predicted"/>
<gene>
    <name evidence="1" type="ORF">FMOSSE_LOCUS7854</name>
</gene>